<dbReference type="SUPFAM" id="SSF53756">
    <property type="entry name" value="UDP-Glycosyltransferase/glycogen phosphorylase"/>
    <property type="match status" value="1"/>
</dbReference>
<evidence type="ECO:0000313" key="3">
    <source>
        <dbReference type="EMBL" id="KKS84493.1"/>
    </source>
</evidence>
<accession>A0A0G1FCA3</accession>
<dbReference type="Pfam" id="PF00534">
    <property type="entry name" value="Glycos_transf_1"/>
    <property type="match status" value="1"/>
</dbReference>
<gene>
    <name evidence="3" type="ORF">UV59_C0018G0005</name>
</gene>
<feature type="domain" description="Glycosyltransferase subfamily 4-like N-terminal" evidence="2">
    <location>
        <begin position="14"/>
        <end position="187"/>
    </location>
</feature>
<name>A0A0G1FCA3_9BACT</name>
<dbReference type="Proteomes" id="UP000034543">
    <property type="component" value="Unassembled WGS sequence"/>
</dbReference>
<dbReference type="EMBL" id="LCFB01000018">
    <property type="protein sequence ID" value="KKS84493.1"/>
    <property type="molecule type" value="Genomic_DNA"/>
</dbReference>
<dbReference type="InterPro" id="IPR050194">
    <property type="entry name" value="Glycosyltransferase_grp1"/>
</dbReference>
<organism evidence="3 4">
    <name type="scientific">Candidatus Gottesmanbacteria bacterium GW2011_GWA1_43_11</name>
    <dbReference type="NCBI Taxonomy" id="1618436"/>
    <lineage>
        <taxon>Bacteria</taxon>
        <taxon>Candidatus Gottesmaniibacteriota</taxon>
    </lineage>
</organism>
<reference evidence="3 4" key="1">
    <citation type="journal article" date="2015" name="Nature">
        <title>rRNA introns, odd ribosomes, and small enigmatic genomes across a large radiation of phyla.</title>
        <authorList>
            <person name="Brown C.T."/>
            <person name="Hug L.A."/>
            <person name="Thomas B.C."/>
            <person name="Sharon I."/>
            <person name="Castelle C.J."/>
            <person name="Singh A."/>
            <person name="Wilkins M.J."/>
            <person name="Williams K.H."/>
            <person name="Banfield J.F."/>
        </authorList>
    </citation>
    <scope>NUCLEOTIDE SEQUENCE [LARGE SCALE GENOMIC DNA]</scope>
</reference>
<dbReference type="PANTHER" id="PTHR45947:SF3">
    <property type="entry name" value="SULFOQUINOVOSYL TRANSFERASE SQD2"/>
    <property type="match status" value="1"/>
</dbReference>
<dbReference type="InterPro" id="IPR001296">
    <property type="entry name" value="Glyco_trans_1"/>
</dbReference>
<keyword evidence="3" id="KW-0808">Transferase</keyword>
<dbReference type="Pfam" id="PF13439">
    <property type="entry name" value="Glyco_transf_4"/>
    <property type="match status" value="1"/>
</dbReference>
<evidence type="ECO:0000259" key="2">
    <source>
        <dbReference type="Pfam" id="PF13439"/>
    </source>
</evidence>
<sequence length="371" mass="42311">MLRVAIVHDYLRTYGGGERVLEALYEIWPEADVFVATADFSRMGIFAPLFLKMKIRTSWVQKVSVFRRFPLLYRPFLPLVWSSINLSGYNVVISSSGANMAKNINKPKRALHICYCHTPPRFLYGYETENSWFSEASKFFTPLIKLYQKYDYQKSQEVNCFIANSSTVAERIRKHYGRVSIVIHPPIMLPKHRVKKGRVSNYYLVVSRLVKHKHVDLIISAFNQLGWELRVIGTGLDATYLKSIAKKNIIFLDEVTDKQLAHYYAHSKALIIAAKDEDFGLTAVEANSYGIPVIAYASGGLTETVIDGVTGFLFFKHTTGALITALQRLQNYNISAAKCIKNAQKFEKSLFKNKIQDFVLKKLTTKNAKKK</sequence>
<dbReference type="GO" id="GO:0016757">
    <property type="term" value="F:glycosyltransferase activity"/>
    <property type="evidence" value="ECO:0007669"/>
    <property type="project" value="InterPro"/>
</dbReference>
<dbReference type="PANTHER" id="PTHR45947">
    <property type="entry name" value="SULFOQUINOVOSYL TRANSFERASE SQD2"/>
    <property type="match status" value="1"/>
</dbReference>
<dbReference type="PATRIC" id="fig|1618436.3.peg.926"/>
<dbReference type="AlphaFoldDB" id="A0A0G1FCA3"/>
<feature type="domain" description="Glycosyl transferase family 1" evidence="1">
    <location>
        <begin position="200"/>
        <end position="345"/>
    </location>
</feature>
<evidence type="ECO:0000313" key="4">
    <source>
        <dbReference type="Proteomes" id="UP000034543"/>
    </source>
</evidence>
<protein>
    <submittedName>
        <fullName evidence="3">Glycosyl transferase group 1</fullName>
    </submittedName>
</protein>
<comment type="caution">
    <text evidence="3">The sequence shown here is derived from an EMBL/GenBank/DDBJ whole genome shotgun (WGS) entry which is preliminary data.</text>
</comment>
<dbReference type="Gene3D" id="3.40.50.2000">
    <property type="entry name" value="Glycogen Phosphorylase B"/>
    <property type="match status" value="1"/>
</dbReference>
<evidence type="ECO:0000259" key="1">
    <source>
        <dbReference type="Pfam" id="PF00534"/>
    </source>
</evidence>
<proteinExistence type="predicted"/>
<dbReference type="InterPro" id="IPR028098">
    <property type="entry name" value="Glyco_trans_4-like_N"/>
</dbReference>
<dbReference type="STRING" id="1618436.UV59_C0018G0005"/>